<evidence type="ECO:0000256" key="1">
    <source>
        <dbReference type="SAM" id="MobiDB-lite"/>
    </source>
</evidence>
<gene>
    <name evidence="2" type="ORF">PCOR1329_LOCUS66790</name>
</gene>
<feature type="compositionally biased region" description="Basic and acidic residues" evidence="1">
    <location>
        <begin position="533"/>
        <end position="549"/>
    </location>
</feature>
<evidence type="ECO:0008006" key="4">
    <source>
        <dbReference type="Google" id="ProtNLM"/>
    </source>
</evidence>
<proteinExistence type="predicted"/>
<organism evidence="2 3">
    <name type="scientific">Prorocentrum cordatum</name>
    <dbReference type="NCBI Taxonomy" id="2364126"/>
    <lineage>
        <taxon>Eukaryota</taxon>
        <taxon>Sar</taxon>
        <taxon>Alveolata</taxon>
        <taxon>Dinophyceae</taxon>
        <taxon>Prorocentrales</taxon>
        <taxon>Prorocentraceae</taxon>
        <taxon>Prorocentrum</taxon>
    </lineage>
</organism>
<sequence>MAEERVQALEQQMIALAQELQNRQQRENDLTAEVQRLGRVAEARPRVDGPVLQPRAESLVDTRTLGKPDVFTGEEHKWNDWKVIFKAYCGVVIADLLAGMRLAESADEASVQNDDFLEENMRQASQQLYYILLLLCRQHPLTTIVNAGENEGFQAWRKLVEYYEPNARSRIAGQLLNLLNFSFTGDVEDRLALFERELLRHEQRSGEALYASTLLNATRLVEWQDFRREVTDIRRAQSAIAPVPVPMVDLSGGVGEHGADAGSHQRLPVDEYDRAIGGQLYVDGCDYEAESGDGDVAALYLNDADEQVSYPFANLHSLSIYDPGPDKADAVDFAIGAALDLNMIHGNSDAEEVELNGILRVGIDSCAAASALPRGSCTDYPVHEGGQAISYMTASGHYANDEGEKIFVGAMPGASQARAAMLRVADIGKPLLSVAEMVDSGHRLVFDSEGGQDISYAYHKTSGDVVKFCRRNKVYEMDMHVDPHVPEVCPVEAAGHEPPEGEAGQPGAAHEEVAEGPPARPAREPAAPTAAERAAHEVLHGHQTKDRQESALAVVGIDNGYLGEREDAAPLLIGKDSKQPKGTQRPWPAKSWSRRLASAGHRRFVFCSDGEAPLVALKTRIGAKLKEEHGIETVPEESAVGDSQGNGLAEHAVREVEAKVGTARAQVADLHGVSIGAEHPVTPWMVEFAAMSIKLGRRGADGRAAWELRHGRPFNKDLACFSEKVLYLPGGKRKAGIEDKFLAGLYLGPTLRTDEVYIGAELGALRARAFKRLTVEQRADKDLLNSLVGKPWAPAPTGVEVDEVPVAIEIRAPAPAPVAPVGGPLAPIPEAGDLPPRAPRVGRPPAGPRAVYIRKDVEIAKYGLSPGCYDCAAILNGARAQAHSAERRARIEQAMQDDEEAKQRLEDARERKRLSH</sequence>
<reference evidence="2" key="1">
    <citation type="submission" date="2023-10" db="EMBL/GenBank/DDBJ databases">
        <authorList>
            <person name="Chen Y."/>
            <person name="Shah S."/>
            <person name="Dougan E. K."/>
            <person name="Thang M."/>
            <person name="Chan C."/>
        </authorList>
    </citation>
    <scope>NUCLEOTIDE SEQUENCE [LARGE SCALE GENOMIC DNA]</scope>
</reference>
<feature type="region of interest" description="Disordered" evidence="1">
    <location>
        <begin position="490"/>
        <end position="550"/>
    </location>
</feature>
<protein>
    <recommendedName>
        <fullName evidence="4">Integrase catalytic domain-containing protein</fullName>
    </recommendedName>
</protein>
<comment type="caution">
    <text evidence="2">The sequence shown here is derived from an EMBL/GenBank/DDBJ whole genome shotgun (WGS) entry which is preliminary data.</text>
</comment>
<accession>A0ABN9WFA6</accession>
<evidence type="ECO:0000313" key="3">
    <source>
        <dbReference type="Proteomes" id="UP001189429"/>
    </source>
</evidence>
<feature type="region of interest" description="Disordered" evidence="1">
    <location>
        <begin position="882"/>
        <end position="916"/>
    </location>
</feature>
<evidence type="ECO:0000313" key="2">
    <source>
        <dbReference type="EMBL" id="CAK0885065.1"/>
    </source>
</evidence>
<feature type="compositionally biased region" description="Basic and acidic residues" evidence="1">
    <location>
        <begin position="901"/>
        <end position="910"/>
    </location>
</feature>
<name>A0ABN9WFA6_9DINO</name>
<keyword evidence="3" id="KW-1185">Reference proteome</keyword>
<dbReference type="Proteomes" id="UP001189429">
    <property type="component" value="Unassembled WGS sequence"/>
</dbReference>
<dbReference type="EMBL" id="CAUYUJ010018620">
    <property type="protein sequence ID" value="CAK0885065.1"/>
    <property type="molecule type" value="Genomic_DNA"/>
</dbReference>